<dbReference type="Pfam" id="PF00232">
    <property type="entry name" value="Glyco_hydro_1"/>
    <property type="match status" value="1"/>
</dbReference>
<dbReference type="PANTHER" id="PTHR10353">
    <property type="entry name" value="GLYCOSYL HYDROLASE"/>
    <property type="match status" value="1"/>
</dbReference>
<proteinExistence type="inferred from homology"/>
<dbReference type="GO" id="GO:0005975">
    <property type="term" value="P:carbohydrate metabolic process"/>
    <property type="evidence" value="ECO:0007669"/>
    <property type="project" value="InterPro"/>
</dbReference>
<reference evidence="6" key="1">
    <citation type="submission" date="2021-02" db="EMBL/GenBank/DDBJ databases">
        <authorList>
            <person name="Steward A R."/>
        </authorList>
    </citation>
    <scope>NUCLEOTIDE SEQUENCE</scope>
</reference>
<organism evidence="6 7">
    <name type="scientific">Pieris macdunnoughi</name>
    <dbReference type="NCBI Taxonomy" id="345717"/>
    <lineage>
        <taxon>Eukaryota</taxon>
        <taxon>Metazoa</taxon>
        <taxon>Ecdysozoa</taxon>
        <taxon>Arthropoda</taxon>
        <taxon>Hexapoda</taxon>
        <taxon>Insecta</taxon>
        <taxon>Pterygota</taxon>
        <taxon>Neoptera</taxon>
        <taxon>Endopterygota</taxon>
        <taxon>Lepidoptera</taxon>
        <taxon>Glossata</taxon>
        <taxon>Ditrysia</taxon>
        <taxon>Papilionoidea</taxon>
        <taxon>Pieridae</taxon>
        <taxon>Pierinae</taxon>
        <taxon>Pieris</taxon>
    </lineage>
</organism>
<comment type="caution">
    <text evidence="6">The sequence shown here is derived from an EMBL/GenBank/DDBJ whole genome shotgun (WGS) entry which is preliminary data.</text>
</comment>
<evidence type="ECO:0000256" key="5">
    <source>
        <dbReference type="SAM" id="SignalP"/>
    </source>
</evidence>
<dbReference type="SUPFAM" id="SSF51445">
    <property type="entry name" value="(Trans)glycosidases"/>
    <property type="match status" value="1"/>
</dbReference>
<evidence type="ECO:0000313" key="6">
    <source>
        <dbReference type="EMBL" id="CAF4912247.1"/>
    </source>
</evidence>
<gene>
    <name evidence="6" type="ORF">PMACD_LOCUS12243</name>
</gene>
<name>A0A821VS95_9NEOP</name>
<feature type="signal peptide" evidence="5">
    <location>
        <begin position="1"/>
        <end position="19"/>
    </location>
</feature>
<dbReference type="AlphaFoldDB" id="A0A821VS95"/>
<dbReference type="Proteomes" id="UP000663880">
    <property type="component" value="Unassembled WGS sequence"/>
</dbReference>
<dbReference type="InterPro" id="IPR033132">
    <property type="entry name" value="GH_1_N_CS"/>
</dbReference>
<dbReference type="OrthoDB" id="65569at2759"/>
<dbReference type="FunFam" id="3.20.20.80:FF:000041">
    <property type="entry name" value="Beta-glucosidase 7"/>
    <property type="match status" value="1"/>
</dbReference>
<sequence>MSYTLFIFVVCIFTTSGSSVQYDKQTQNLRTFPSDFFFGTATSAYQIEGAWNEGGKGWSMWDHLVRTDPGHIRDGTTGDVAANSYHFYKKDIEILKELGVSVYRFSIAWTRILPYGRADYVNPEGVAYYNNLINELLANDITPFVTIYHWDLPQNLNEQGGWLTSEIADWFGDYSRVLFENFGDRVKHWITINEPYIHCNFGYATGSHAPRIKSPGVGFYECGRNIILANAKAWHIYDKEFRATQGGVIGITLDSEMAMPGSNSPDDIQGAADYMSFYLGQYADPIFSATGNYPQRMIDLVAEASRQQGLNESRLVPFTQEEANNNKGTSDFFGLNHYSSIYVYRNSSVTEIYTKPSFNDDLQVGTFPDANWYINPAGWTYGLNVANCNFTQLLRITVFPYKIQESIKFKESLFQRYGQGLRKLLGYIKDTYNNPTVYITESGFGTATERNDTDRADYYREYLNGVLDAIDDGVNVKGYCAWSLVDNFEWAVGYSVRFGLYEIDQNDPEKTRKPKYSALVYKEIVRTRTVDPSYNPDLPTDASINIKSSYLFVLVVAVLNIIW</sequence>
<dbReference type="EMBL" id="CAJOBZ010000046">
    <property type="protein sequence ID" value="CAF4912247.1"/>
    <property type="molecule type" value="Genomic_DNA"/>
</dbReference>
<dbReference type="PROSITE" id="PS00653">
    <property type="entry name" value="GLYCOSYL_HYDROL_F1_2"/>
    <property type="match status" value="1"/>
</dbReference>
<keyword evidence="7" id="KW-1185">Reference proteome</keyword>
<evidence type="ECO:0000256" key="3">
    <source>
        <dbReference type="ARBA" id="ARBA00023295"/>
    </source>
</evidence>
<evidence type="ECO:0000313" key="7">
    <source>
        <dbReference type="Proteomes" id="UP000663880"/>
    </source>
</evidence>
<dbReference type="Gene3D" id="3.20.20.80">
    <property type="entry name" value="Glycosidases"/>
    <property type="match status" value="1"/>
</dbReference>
<evidence type="ECO:0000256" key="2">
    <source>
        <dbReference type="ARBA" id="ARBA00022801"/>
    </source>
</evidence>
<dbReference type="PANTHER" id="PTHR10353:SF36">
    <property type="entry name" value="LP05116P"/>
    <property type="match status" value="1"/>
</dbReference>
<dbReference type="InterPro" id="IPR001360">
    <property type="entry name" value="Glyco_hydro_1"/>
</dbReference>
<dbReference type="InterPro" id="IPR017853">
    <property type="entry name" value="GH"/>
</dbReference>
<dbReference type="PRINTS" id="PR00131">
    <property type="entry name" value="GLHYDRLASE1"/>
</dbReference>
<keyword evidence="5" id="KW-0732">Signal</keyword>
<comment type="similarity">
    <text evidence="1 4">Belongs to the glycosyl hydrolase 1 family.</text>
</comment>
<dbReference type="GO" id="GO:0008422">
    <property type="term" value="F:beta-glucosidase activity"/>
    <property type="evidence" value="ECO:0007669"/>
    <property type="project" value="TreeGrafter"/>
</dbReference>
<keyword evidence="3" id="KW-0326">Glycosidase</keyword>
<protein>
    <submittedName>
        <fullName evidence="6">Uncharacterized protein</fullName>
    </submittedName>
</protein>
<evidence type="ECO:0000256" key="1">
    <source>
        <dbReference type="ARBA" id="ARBA00010838"/>
    </source>
</evidence>
<feature type="chain" id="PRO_5032347591" evidence="5">
    <location>
        <begin position="20"/>
        <end position="563"/>
    </location>
</feature>
<accession>A0A821VS95</accession>
<keyword evidence="2" id="KW-0378">Hydrolase</keyword>
<evidence type="ECO:0000256" key="4">
    <source>
        <dbReference type="RuleBase" id="RU003690"/>
    </source>
</evidence>